<dbReference type="Pfam" id="PF04117">
    <property type="entry name" value="Mpv17_PMP22"/>
    <property type="match status" value="1"/>
</dbReference>
<dbReference type="VEuPathDB" id="VectorBase:PPAPM1_010614"/>
<dbReference type="EnsemblMetazoa" id="PPAI010082-RA">
    <property type="protein sequence ID" value="PPAI010082-PA"/>
    <property type="gene ID" value="PPAI010082"/>
</dbReference>
<evidence type="ECO:0000256" key="6">
    <source>
        <dbReference type="RuleBase" id="RU363053"/>
    </source>
</evidence>
<evidence type="ECO:0000256" key="1">
    <source>
        <dbReference type="ARBA" id="ARBA00004141"/>
    </source>
</evidence>
<dbReference type="VEuPathDB" id="VectorBase:PPAI010082"/>
<keyword evidence="5 6" id="KW-0472">Membrane</keyword>
<proteinExistence type="inferred from homology"/>
<evidence type="ECO:0000256" key="2">
    <source>
        <dbReference type="ARBA" id="ARBA00006824"/>
    </source>
</evidence>
<accession>A0A1B0DNN7</accession>
<evidence type="ECO:0000313" key="8">
    <source>
        <dbReference type="Proteomes" id="UP000092462"/>
    </source>
</evidence>
<dbReference type="GO" id="GO:0005739">
    <property type="term" value="C:mitochondrion"/>
    <property type="evidence" value="ECO:0007669"/>
    <property type="project" value="TreeGrafter"/>
</dbReference>
<dbReference type="GO" id="GO:0016020">
    <property type="term" value="C:membrane"/>
    <property type="evidence" value="ECO:0007669"/>
    <property type="project" value="UniProtKB-SubCell"/>
</dbReference>
<comment type="subcellular location">
    <subcellularLocation>
        <location evidence="1">Membrane</location>
        <topology evidence="1">Multi-pass membrane protein</topology>
    </subcellularLocation>
</comment>
<reference evidence="7" key="1">
    <citation type="submission" date="2022-08" db="UniProtKB">
        <authorList>
            <consortium name="EnsemblMetazoa"/>
        </authorList>
    </citation>
    <scope>IDENTIFICATION</scope>
    <source>
        <strain evidence="7">Israel</strain>
    </source>
</reference>
<protein>
    <submittedName>
        <fullName evidence="7">Uncharacterized protein</fullName>
    </submittedName>
</protein>
<evidence type="ECO:0000256" key="3">
    <source>
        <dbReference type="ARBA" id="ARBA00022692"/>
    </source>
</evidence>
<dbReference type="AlphaFoldDB" id="A0A1B0DNN7"/>
<keyword evidence="3 6" id="KW-0812">Transmembrane</keyword>
<dbReference type="PANTHER" id="PTHR11266">
    <property type="entry name" value="PEROXISOMAL MEMBRANE PROTEIN 2, PXMP2 MPV17"/>
    <property type="match status" value="1"/>
</dbReference>
<sequence length="200" mass="23629">MSTMYRVISKYKIVRGMVSYSFLWPAGSLIQQTIEGKNFSNYDWVKCIRMGIFGTFIIGPSLYIWMRFANTMWPRRDLKSSLCKALTEQVSYDPLLITTFLFGMSLLEGKSAREARREVKDKFFDTYKVGAVFWPCVQTVNFTLIPQRNQVVFVSIFSMIWSSFMAYMKHTEIEKIRQKKQEKKQKKLEKKMKKLAEKLQ</sequence>
<feature type="transmembrane region" description="Helical" evidence="6">
    <location>
        <begin position="151"/>
        <end position="168"/>
    </location>
</feature>
<feature type="transmembrane region" description="Helical" evidence="6">
    <location>
        <begin position="47"/>
        <end position="69"/>
    </location>
</feature>
<name>A0A1B0DNN7_PHLPP</name>
<keyword evidence="4 6" id="KW-1133">Transmembrane helix</keyword>
<dbReference type="EMBL" id="AJVK01001555">
    <property type="status" value="NOT_ANNOTATED_CDS"/>
    <property type="molecule type" value="Genomic_DNA"/>
</dbReference>
<organism evidence="7 8">
    <name type="scientific">Phlebotomus papatasi</name>
    <name type="common">Sandfly</name>
    <dbReference type="NCBI Taxonomy" id="29031"/>
    <lineage>
        <taxon>Eukaryota</taxon>
        <taxon>Metazoa</taxon>
        <taxon>Ecdysozoa</taxon>
        <taxon>Arthropoda</taxon>
        <taxon>Hexapoda</taxon>
        <taxon>Insecta</taxon>
        <taxon>Pterygota</taxon>
        <taxon>Neoptera</taxon>
        <taxon>Endopterygota</taxon>
        <taxon>Diptera</taxon>
        <taxon>Nematocera</taxon>
        <taxon>Psychodoidea</taxon>
        <taxon>Psychodidae</taxon>
        <taxon>Phlebotomus</taxon>
        <taxon>Phlebotomus</taxon>
    </lineage>
</organism>
<evidence type="ECO:0000313" key="7">
    <source>
        <dbReference type="EnsemblMetazoa" id="PPAI010082-PA"/>
    </source>
</evidence>
<dbReference type="PANTHER" id="PTHR11266:SF26">
    <property type="entry name" value="IP08061P"/>
    <property type="match status" value="1"/>
</dbReference>
<evidence type="ECO:0000256" key="5">
    <source>
        <dbReference type="ARBA" id="ARBA00023136"/>
    </source>
</evidence>
<dbReference type="Proteomes" id="UP000092462">
    <property type="component" value="Unassembled WGS sequence"/>
</dbReference>
<comment type="similarity">
    <text evidence="2 6">Belongs to the peroxisomal membrane protein PXMP2/4 family.</text>
</comment>
<dbReference type="InterPro" id="IPR007248">
    <property type="entry name" value="Mpv17_PMP22"/>
</dbReference>
<evidence type="ECO:0000256" key="4">
    <source>
        <dbReference type="ARBA" id="ARBA00022989"/>
    </source>
</evidence>
<keyword evidence="8" id="KW-1185">Reference proteome</keyword>